<gene>
    <name evidence="3" type="ORF">AW736_25870</name>
</gene>
<evidence type="ECO:0000256" key="1">
    <source>
        <dbReference type="SAM" id="SignalP"/>
    </source>
</evidence>
<keyword evidence="4" id="KW-1185">Reference proteome</keyword>
<proteinExistence type="predicted"/>
<dbReference type="STRING" id="1184151.AW736_25870"/>
<dbReference type="GO" id="GO:0016788">
    <property type="term" value="F:hydrolase activity, acting on ester bonds"/>
    <property type="evidence" value="ECO:0007669"/>
    <property type="project" value="UniProtKB-ARBA"/>
</dbReference>
<dbReference type="PANTHER" id="PTHR34407:SF1">
    <property type="entry name" value="SGNH HYDROLASE-TYPE ESTERASE DOMAIN-CONTAINING PROTEIN"/>
    <property type="match status" value="1"/>
</dbReference>
<feature type="signal peptide" evidence="1">
    <location>
        <begin position="1"/>
        <end position="28"/>
    </location>
</feature>
<dbReference type="Gene3D" id="3.40.50.1110">
    <property type="entry name" value="SGNH hydrolase"/>
    <property type="match status" value="1"/>
</dbReference>
<evidence type="ECO:0000313" key="4">
    <source>
        <dbReference type="Proteomes" id="UP000078486"/>
    </source>
</evidence>
<dbReference type="EMBL" id="LRRQ01000191">
    <property type="protein sequence ID" value="OAM86913.1"/>
    <property type="molecule type" value="Genomic_DNA"/>
</dbReference>
<protein>
    <recommendedName>
        <fullName evidence="2">SGNH hydrolase-type esterase domain-containing protein</fullName>
    </recommendedName>
</protein>
<dbReference type="RefSeq" id="WP_068773166.1">
    <property type="nucleotide sequence ID" value="NZ_CP109796.1"/>
</dbReference>
<sequence>MTERAQSIVMKTLLVLLSCLLAVGPAVAAVPELAPFHARGGLPNFRAKAERGGEVRVAYLGGSITAEEGWRTLSLEFLRERFPRAKVAEIFAAAPGTGSDLGVCRLQADALRHAPDLLFVEFAVNDETARDERVLATMEGIVRQARRMRPELDICFVYTLSFRGLPDLRKGGGTRTVRVMERVAEFYGVPSVHMAATVARRLDEGSLVFGKKDGDRCGPGQVLFTRDGVHPTAEGHRVCMETLAAALPVLLGTGAPAAHGLGEPLAADNWERATIMPVAALGRRDGWTRLPADGRHLAHQPGLIAPETWAAPEAGAALEFTTRGPVLGLAGMSTPDSGQFSVTVDGGAPVTASFFDRFTRADFMRMTAWFYPLPLDDGAHRVRVELTGARLDKAKIKDGPLEDAALYEGHGMFVGGALVAPPDGARRESRQPR</sequence>
<dbReference type="Gene3D" id="2.60.120.260">
    <property type="entry name" value="Galactose-binding domain-like"/>
    <property type="match status" value="1"/>
</dbReference>
<dbReference type="PANTHER" id="PTHR34407">
    <property type="entry name" value="EXPRESSED PROTEIN"/>
    <property type="match status" value="1"/>
</dbReference>
<dbReference type="AlphaFoldDB" id="A0A178IA58"/>
<dbReference type="Proteomes" id="UP000078486">
    <property type="component" value="Unassembled WGS sequence"/>
</dbReference>
<organism evidence="3 4">
    <name type="scientific">Termitidicoccus mucosus</name>
    <dbReference type="NCBI Taxonomy" id="1184151"/>
    <lineage>
        <taxon>Bacteria</taxon>
        <taxon>Pseudomonadati</taxon>
        <taxon>Verrucomicrobiota</taxon>
        <taxon>Opitutia</taxon>
        <taxon>Opitutales</taxon>
        <taxon>Opitutaceae</taxon>
        <taxon>Termitidicoccus</taxon>
    </lineage>
</organism>
<evidence type="ECO:0000313" key="3">
    <source>
        <dbReference type="EMBL" id="OAM86913.1"/>
    </source>
</evidence>
<dbReference type="InterPro" id="IPR013830">
    <property type="entry name" value="SGNH_hydro"/>
</dbReference>
<evidence type="ECO:0000259" key="2">
    <source>
        <dbReference type="Pfam" id="PF13472"/>
    </source>
</evidence>
<accession>A0A178IA58</accession>
<dbReference type="SUPFAM" id="SSF52266">
    <property type="entry name" value="SGNH hydrolase"/>
    <property type="match status" value="1"/>
</dbReference>
<comment type="caution">
    <text evidence="3">The sequence shown here is derived from an EMBL/GenBank/DDBJ whole genome shotgun (WGS) entry which is preliminary data.</text>
</comment>
<dbReference type="InterPro" id="IPR036514">
    <property type="entry name" value="SGNH_hydro_sf"/>
</dbReference>
<dbReference type="Pfam" id="PF13472">
    <property type="entry name" value="Lipase_GDSL_2"/>
    <property type="match status" value="1"/>
</dbReference>
<dbReference type="OrthoDB" id="8233337at2"/>
<name>A0A178IA58_9BACT</name>
<feature type="chain" id="PRO_5008088514" description="SGNH hydrolase-type esterase domain-containing protein" evidence="1">
    <location>
        <begin position="29"/>
        <end position="433"/>
    </location>
</feature>
<dbReference type="CDD" id="cd00229">
    <property type="entry name" value="SGNH_hydrolase"/>
    <property type="match status" value="1"/>
</dbReference>
<reference evidence="3 4" key="1">
    <citation type="submission" date="2016-01" db="EMBL/GenBank/DDBJ databases">
        <title>High potential of lignocellulose degradation of a new Verrucomicrobia species.</title>
        <authorList>
            <person name="Wang Y."/>
            <person name="Shi Y."/>
            <person name="Qiu Z."/>
            <person name="Liu S."/>
            <person name="Yang H."/>
        </authorList>
    </citation>
    <scope>NUCLEOTIDE SEQUENCE [LARGE SCALE GENOMIC DNA]</scope>
    <source>
        <strain evidence="3 4">TSB47</strain>
    </source>
</reference>
<keyword evidence="1" id="KW-0732">Signal</keyword>
<feature type="domain" description="SGNH hydrolase-type esterase" evidence="2">
    <location>
        <begin position="60"/>
        <end position="238"/>
    </location>
</feature>